<comment type="caution">
    <text evidence="2">The sequence shown here is derived from an EMBL/GenBank/DDBJ whole genome shotgun (WGS) entry which is preliminary data.</text>
</comment>
<dbReference type="CDD" id="cd00093">
    <property type="entry name" value="HTH_XRE"/>
    <property type="match status" value="1"/>
</dbReference>
<reference evidence="2 3" key="1">
    <citation type="submission" date="2020-06" db="EMBL/GenBank/DDBJ databases">
        <authorList>
            <person name="Kim S.-J."/>
            <person name="Park S.-J."/>
        </authorList>
    </citation>
    <scope>NUCLEOTIDE SEQUENCE [LARGE SCALE GENOMIC DNA]</scope>
    <source>
        <strain evidence="2 3">SW-151</strain>
    </source>
</reference>
<gene>
    <name evidence="2" type="ORF">HUO14_02625</name>
</gene>
<dbReference type="SMART" id="SM00530">
    <property type="entry name" value="HTH_XRE"/>
    <property type="match status" value="1"/>
</dbReference>
<protein>
    <submittedName>
        <fullName evidence="2">Mobile mystery protein A</fullName>
    </submittedName>
</protein>
<dbReference type="InterPro" id="IPR013435">
    <property type="entry name" value="Mobile_mystery_prot_A"/>
</dbReference>
<dbReference type="Gene3D" id="1.10.260.40">
    <property type="entry name" value="lambda repressor-like DNA-binding domains"/>
    <property type="match status" value="1"/>
</dbReference>
<name>A0ABX2MZC8_9SPHN</name>
<dbReference type="NCBIfam" id="TIGR02612">
    <property type="entry name" value="mob_myst_A"/>
    <property type="match status" value="1"/>
</dbReference>
<dbReference type="EMBL" id="JABWMH010000001">
    <property type="protein sequence ID" value="NVD26799.1"/>
    <property type="molecule type" value="Genomic_DNA"/>
</dbReference>
<keyword evidence="3" id="KW-1185">Reference proteome</keyword>
<dbReference type="Proteomes" id="UP000652427">
    <property type="component" value="Unassembled WGS sequence"/>
</dbReference>
<proteinExistence type="predicted"/>
<dbReference type="InterPro" id="IPR001387">
    <property type="entry name" value="Cro/C1-type_HTH"/>
</dbReference>
<accession>A0ABX2MZC8</accession>
<evidence type="ECO:0000313" key="3">
    <source>
        <dbReference type="Proteomes" id="UP000652427"/>
    </source>
</evidence>
<feature type="domain" description="HTH cro/C1-type" evidence="1">
    <location>
        <begin position="47"/>
        <end position="103"/>
    </location>
</feature>
<dbReference type="Pfam" id="PF01381">
    <property type="entry name" value="HTH_3"/>
    <property type="match status" value="1"/>
</dbReference>
<evidence type="ECO:0000259" key="1">
    <source>
        <dbReference type="PROSITE" id="PS50943"/>
    </source>
</evidence>
<dbReference type="PROSITE" id="PS50943">
    <property type="entry name" value="HTH_CROC1"/>
    <property type="match status" value="1"/>
</dbReference>
<dbReference type="SUPFAM" id="SSF47413">
    <property type="entry name" value="lambda repressor-like DNA-binding domains"/>
    <property type="match status" value="1"/>
</dbReference>
<organism evidence="2 3">
    <name type="scientific">Parasphingorhabdus flavimaris</name>
    <dbReference type="NCBI Taxonomy" id="266812"/>
    <lineage>
        <taxon>Bacteria</taxon>
        <taxon>Pseudomonadati</taxon>
        <taxon>Pseudomonadota</taxon>
        <taxon>Alphaproteobacteria</taxon>
        <taxon>Sphingomonadales</taxon>
        <taxon>Sphingomonadaceae</taxon>
        <taxon>Parasphingorhabdus</taxon>
    </lineage>
</organism>
<dbReference type="InterPro" id="IPR010982">
    <property type="entry name" value="Lambda_DNA-bd_dom_sf"/>
</dbReference>
<sequence length="168" mass="19422">MCDILCLLSSLIGDIMNMENARKQLERRLSPLRKIESELATPPRGWIKAIREALNMSAVQMAKRLGVVRSRINALEKSEVTGNVTIKTMREAAEAMNCRFVYAIVPVKPMDEILRDRAKIVAKERLQFIDHTMRLEDQAMDEGDRKQQADRIIDEIIEKEARRLWNET</sequence>
<evidence type="ECO:0000313" key="2">
    <source>
        <dbReference type="EMBL" id="NVD26799.1"/>
    </source>
</evidence>